<comment type="caution">
    <text evidence="3">The sequence shown here is derived from an EMBL/GenBank/DDBJ whole genome shotgun (WGS) entry which is preliminary data.</text>
</comment>
<keyword evidence="2" id="KW-0732">Signal</keyword>
<accession>A0ABU9D1C7</accession>
<dbReference type="SUPFAM" id="SSF53474">
    <property type="entry name" value="alpha/beta-Hydrolases"/>
    <property type="match status" value="1"/>
</dbReference>
<name>A0ABU9D1C7_9NOCA</name>
<dbReference type="InterPro" id="IPR029058">
    <property type="entry name" value="AB_hydrolase_fold"/>
</dbReference>
<reference evidence="3 4" key="1">
    <citation type="submission" date="2024-03" db="EMBL/GenBank/DDBJ databases">
        <title>Rhodococcus navarretei sp. nov. and Pseudarthrobacter quantumdoti sp. nov., two new species with the ability to biosynthesize Quantum Dots isolated from soil samples at Union Glacier, Antarctica.</title>
        <authorList>
            <person name="Vargas M."/>
        </authorList>
    </citation>
    <scope>NUCLEOTIDE SEQUENCE [LARGE SCALE GENOMIC DNA]</scope>
    <source>
        <strain evidence="3 4">EXRC-4A-4</strain>
    </source>
</reference>
<gene>
    <name evidence="3" type="ORF">AABD04_21460</name>
</gene>
<dbReference type="Pfam" id="PF03583">
    <property type="entry name" value="LIP"/>
    <property type="match status" value="1"/>
</dbReference>
<evidence type="ECO:0000313" key="3">
    <source>
        <dbReference type="EMBL" id="MEK8073418.1"/>
    </source>
</evidence>
<evidence type="ECO:0000256" key="2">
    <source>
        <dbReference type="SAM" id="SignalP"/>
    </source>
</evidence>
<dbReference type="PANTHER" id="PTHR34853">
    <property type="match status" value="1"/>
</dbReference>
<organism evidence="3 4">
    <name type="scientific">Rhodococcus navarretei</name>
    <dbReference type="NCBI Taxonomy" id="3128981"/>
    <lineage>
        <taxon>Bacteria</taxon>
        <taxon>Bacillati</taxon>
        <taxon>Actinomycetota</taxon>
        <taxon>Actinomycetes</taxon>
        <taxon>Mycobacteriales</taxon>
        <taxon>Nocardiaceae</taxon>
        <taxon>Rhodococcus</taxon>
    </lineage>
</organism>
<dbReference type="EMBL" id="JBBPCN010000001">
    <property type="protein sequence ID" value="MEK8073418.1"/>
    <property type="molecule type" value="Genomic_DNA"/>
</dbReference>
<dbReference type="InterPro" id="IPR005152">
    <property type="entry name" value="Lipase_secreted"/>
</dbReference>
<keyword evidence="4" id="KW-1185">Reference proteome</keyword>
<dbReference type="Gene3D" id="3.40.50.1820">
    <property type="entry name" value="alpha/beta hydrolase"/>
    <property type="match status" value="1"/>
</dbReference>
<protein>
    <submittedName>
        <fullName evidence="3">Lipase family protein</fullName>
    </submittedName>
</protein>
<feature type="signal peptide" evidence="2">
    <location>
        <begin position="1"/>
        <end position="28"/>
    </location>
</feature>
<proteinExistence type="predicted"/>
<dbReference type="Proteomes" id="UP001456513">
    <property type="component" value="Unassembled WGS sequence"/>
</dbReference>
<dbReference type="PANTHER" id="PTHR34853:SF1">
    <property type="entry name" value="LIPASE 5"/>
    <property type="match status" value="1"/>
</dbReference>
<dbReference type="RefSeq" id="WP_341442377.1">
    <property type="nucleotide sequence ID" value="NZ_JBBPCN010000001.1"/>
</dbReference>
<evidence type="ECO:0000313" key="4">
    <source>
        <dbReference type="Proteomes" id="UP001456513"/>
    </source>
</evidence>
<sequence length="449" mass="46738">MVGSTLRRLLAIACVGAIGAVAAPTATAAPVQDSFFEYSGAAALADLEPGAVLATRTVPYHVVNVPTPLQAIQILYRSTDSQGRPAANVTSVLRPPNAQPDKVVAYQSAYDSLNPDDSPSRAIAGDTPLLELTPSGRNVAVGGVVASAEAAVLAPLLLLGYTVVVADTQGPTANFAAGPEYGQMTLDSLRASQRVPETGIGQNAEIGLIGYSGGAIATNWASILAPSYAPDINDNLIGAAQGGLLVDPAKNLRYIEGSIGWAGVAGMAIIGLGRAYDIDFTPYYNDRGRDLFAHVDDASILNVLFQYPGLRWSDVVVPEYADPNSVPEFVDVVNKINMGQAPIPTIPMFVAQASNGILEGTLPGPMGTGPGDGVMVAGDVRTLMNKYCDAGLSIQYDEYNTISHTVGAALWLPGALAWLTDRFADRPAPSNCGRIAPGNSLAPQEHSPR</sequence>
<evidence type="ECO:0000256" key="1">
    <source>
        <dbReference type="SAM" id="MobiDB-lite"/>
    </source>
</evidence>
<feature type="region of interest" description="Disordered" evidence="1">
    <location>
        <begin position="430"/>
        <end position="449"/>
    </location>
</feature>
<feature type="chain" id="PRO_5047496512" evidence="2">
    <location>
        <begin position="29"/>
        <end position="449"/>
    </location>
</feature>
<dbReference type="Gene3D" id="1.10.260.130">
    <property type="match status" value="1"/>
</dbReference>